<name>A0A382X0F3_9ZZZZ</name>
<dbReference type="AlphaFoldDB" id="A0A382X0F3"/>
<accession>A0A382X0F3</accession>
<reference evidence="1" key="1">
    <citation type="submission" date="2018-05" db="EMBL/GenBank/DDBJ databases">
        <authorList>
            <person name="Lanie J.A."/>
            <person name="Ng W.-L."/>
            <person name="Kazmierczak K.M."/>
            <person name="Andrzejewski T.M."/>
            <person name="Davidsen T.M."/>
            <person name="Wayne K.J."/>
            <person name="Tettelin H."/>
            <person name="Glass J.I."/>
            <person name="Rusch D."/>
            <person name="Podicherti R."/>
            <person name="Tsui H.-C.T."/>
            <person name="Winkler M.E."/>
        </authorList>
    </citation>
    <scope>NUCLEOTIDE SEQUENCE</scope>
</reference>
<dbReference type="EMBL" id="UINC01163806">
    <property type="protein sequence ID" value="SVD64310.1"/>
    <property type="molecule type" value="Genomic_DNA"/>
</dbReference>
<proteinExistence type="predicted"/>
<protein>
    <submittedName>
        <fullName evidence="1">Uncharacterized protein</fullName>
    </submittedName>
</protein>
<organism evidence="1">
    <name type="scientific">marine metagenome</name>
    <dbReference type="NCBI Taxonomy" id="408172"/>
    <lineage>
        <taxon>unclassified sequences</taxon>
        <taxon>metagenomes</taxon>
        <taxon>ecological metagenomes</taxon>
    </lineage>
</organism>
<gene>
    <name evidence="1" type="ORF">METZ01_LOCUS417164</name>
</gene>
<evidence type="ECO:0000313" key="1">
    <source>
        <dbReference type="EMBL" id="SVD64310.1"/>
    </source>
</evidence>
<feature type="non-terminal residue" evidence="1">
    <location>
        <position position="55"/>
    </location>
</feature>
<sequence>MDLKEARSYLNYLLTLNIRKEESFGPLALAFIKEHDLEELGLLPDELFTLLSGTI</sequence>